<feature type="chain" id="PRO_5045299611" evidence="2">
    <location>
        <begin position="26"/>
        <end position="189"/>
    </location>
</feature>
<evidence type="ECO:0000256" key="2">
    <source>
        <dbReference type="SAM" id="SignalP"/>
    </source>
</evidence>
<keyword evidence="2" id="KW-0732">Signal</keyword>
<evidence type="ECO:0000313" key="3">
    <source>
        <dbReference type="EMBL" id="MFC7220578.1"/>
    </source>
</evidence>
<dbReference type="EMBL" id="JBHSZO010000037">
    <property type="protein sequence ID" value="MFC7220578.1"/>
    <property type="molecule type" value="Genomic_DNA"/>
</dbReference>
<feature type="signal peptide" evidence="2">
    <location>
        <begin position="1"/>
        <end position="25"/>
    </location>
</feature>
<dbReference type="SUPFAM" id="SSF49329">
    <property type="entry name" value="Cu,Zn superoxide dismutase-like"/>
    <property type="match status" value="1"/>
</dbReference>
<proteinExistence type="inferred from homology"/>
<keyword evidence="4" id="KW-1185">Reference proteome</keyword>
<sequence>MRKALTATALLLAAAALPAATPAAAAPVGQQPPQVLVHSARFAPPMALIPSDAVTYDMELVPAGAYIAVAQMSAGRASVVRLAVDGLLPDRRYGAHVHTRPCGALPQDSGPHYQRVPDPVQPSVDPAYANPANEVWLDFTTNAAGRAAALAAHGWRLRAGEARSIVIHEEGTADGETSRRVGCFTVPLR</sequence>
<dbReference type="Gene3D" id="2.60.40.200">
    <property type="entry name" value="Superoxide dismutase, copper/zinc binding domain"/>
    <property type="match status" value="1"/>
</dbReference>
<evidence type="ECO:0000313" key="4">
    <source>
        <dbReference type="Proteomes" id="UP001596413"/>
    </source>
</evidence>
<gene>
    <name evidence="3" type="ORF">ACFQLX_20800</name>
</gene>
<comment type="similarity">
    <text evidence="1">Belongs to the Cu-Zn superoxide dismutase family.</text>
</comment>
<dbReference type="RefSeq" id="WP_386417344.1">
    <property type="nucleotide sequence ID" value="NZ_JBHSZO010000037.1"/>
</dbReference>
<dbReference type="Proteomes" id="UP001596413">
    <property type="component" value="Unassembled WGS sequence"/>
</dbReference>
<comment type="caution">
    <text evidence="3">The sequence shown here is derived from an EMBL/GenBank/DDBJ whole genome shotgun (WGS) entry which is preliminary data.</text>
</comment>
<reference evidence="4" key="1">
    <citation type="journal article" date="2019" name="Int. J. Syst. Evol. Microbiol.">
        <title>The Global Catalogue of Microorganisms (GCM) 10K type strain sequencing project: providing services to taxonomists for standard genome sequencing and annotation.</title>
        <authorList>
            <consortium name="The Broad Institute Genomics Platform"/>
            <consortium name="The Broad Institute Genome Sequencing Center for Infectious Disease"/>
            <person name="Wu L."/>
            <person name="Ma J."/>
        </authorList>
    </citation>
    <scope>NUCLEOTIDE SEQUENCE [LARGE SCALE GENOMIC DNA]</scope>
    <source>
        <strain evidence="4">CGMCC 1.13681</strain>
    </source>
</reference>
<accession>A0ABW2GM42</accession>
<dbReference type="InterPro" id="IPR036423">
    <property type="entry name" value="SOD-like_Cu/Zn_dom_sf"/>
</dbReference>
<organism evidence="3 4">
    <name type="scientific">Streptomyces polyrhachis</name>
    <dbReference type="NCBI Taxonomy" id="1282885"/>
    <lineage>
        <taxon>Bacteria</taxon>
        <taxon>Bacillati</taxon>
        <taxon>Actinomycetota</taxon>
        <taxon>Actinomycetes</taxon>
        <taxon>Kitasatosporales</taxon>
        <taxon>Streptomycetaceae</taxon>
        <taxon>Streptomyces</taxon>
    </lineage>
</organism>
<name>A0ABW2GM42_9ACTN</name>
<evidence type="ECO:0000256" key="1">
    <source>
        <dbReference type="ARBA" id="ARBA00010457"/>
    </source>
</evidence>
<protein>
    <submittedName>
        <fullName evidence="3">Superoxide dismutase family protein</fullName>
    </submittedName>
</protein>